<feature type="transmembrane region" description="Helical" evidence="1">
    <location>
        <begin position="99"/>
        <end position="120"/>
    </location>
</feature>
<comment type="caution">
    <text evidence="2">The sequence shown here is derived from an EMBL/GenBank/DDBJ whole genome shotgun (WGS) entry which is preliminary data.</text>
</comment>
<evidence type="ECO:0000313" key="2">
    <source>
        <dbReference type="EMBL" id="NYK10834.1"/>
    </source>
</evidence>
<evidence type="ECO:0000256" key="1">
    <source>
        <dbReference type="SAM" id="Phobius"/>
    </source>
</evidence>
<dbReference type="RefSeq" id="WP_179701466.1">
    <property type="nucleotide sequence ID" value="NZ_BAAAHA010000009.1"/>
</dbReference>
<feature type="transmembrane region" description="Helical" evidence="1">
    <location>
        <begin position="54"/>
        <end position="87"/>
    </location>
</feature>
<feature type="transmembrane region" description="Helical" evidence="1">
    <location>
        <begin position="235"/>
        <end position="253"/>
    </location>
</feature>
<keyword evidence="1" id="KW-0812">Transmembrane</keyword>
<keyword evidence="3" id="KW-1185">Reference proteome</keyword>
<reference evidence="2 3" key="1">
    <citation type="submission" date="2020-07" db="EMBL/GenBank/DDBJ databases">
        <title>Sequencing the genomes of 1000 actinobacteria strains.</title>
        <authorList>
            <person name="Klenk H.-P."/>
        </authorList>
    </citation>
    <scope>NUCLEOTIDE SEQUENCE [LARGE SCALE GENOMIC DNA]</scope>
    <source>
        <strain evidence="2 3">DSM 15166</strain>
    </source>
</reference>
<evidence type="ECO:0000313" key="3">
    <source>
        <dbReference type="Proteomes" id="UP000521075"/>
    </source>
</evidence>
<feature type="transmembrane region" description="Helical" evidence="1">
    <location>
        <begin position="196"/>
        <end position="223"/>
    </location>
</feature>
<name>A0A853DV73_9MICO</name>
<dbReference type="PANTHER" id="PTHR41282:SF1">
    <property type="entry name" value="CONSERVED TRANSMEMBRANE PROTEIN-RELATED"/>
    <property type="match status" value="1"/>
</dbReference>
<dbReference type="AlphaFoldDB" id="A0A853DV73"/>
<dbReference type="EMBL" id="JACCHJ010000001">
    <property type="protein sequence ID" value="NYK10834.1"/>
    <property type="molecule type" value="Genomic_DNA"/>
</dbReference>
<dbReference type="PANTHER" id="PTHR41282">
    <property type="entry name" value="CONSERVED TRANSMEMBRANE PROTEIN-RELATED"/>
    <property type="match status" value="1"/>
</dbReference>
<dbReference type="InterPro" id="IPR010539">
    <property type="entry name" value="BaxI_1-like"/>
</dbReference>
<protein>
    <submittedName>
        <fullName evidence="2">Putative YccA/Bax inhibitor family protein</fullName>
    </submittedName>
</protein>
<organism evidence="2 3">
    <name type="scientific">Leifsonia naganoensis</name>
    <dbReference type="NCBI Taxonomy" id="150025"/>
    <lineage>
        <taxon>Bacteria</taxon>
        <taxon>Bacillati</taxon>
        <taxon>Actinomycetota</taxon>
        <taxon>Actinomycetes</taxon>
        <taxon>Micrococcales</taxon>
        <taxon>Microbacteriaceae</taxon>
        <taxon>Leifsonia</taxon>
    </lineage>
</organism>
<feature type="transmembrane region" description="Helical" evidence="1">
    <location>
        <begin position="160"/>
        <end position="184"/>
    </location>
</feature>
<feature type="transmembrane region" description="Helical" evidence="1">
    <location>
        <begin position="126"/>
        <end position="148"/>
    </location>
</feature>
<gene>
    <name evidence="2" type="ORF">HNR14_002715</name>
</gene>
<proteinExistence type="predicted"/>
<keyword evidence="1" id="KW-0472">Membrane</keyword>
<dbReference type="Proteomes" id="UP000521075">
    <property type="component" value="Unassembled WGS sequence"/>
</dbReference>
<keyword evidence="1" id="KW-1133">Transmembrane helix</keyword>
<sequence>MATSNPAFSQSPAFQNGSKANLSAESLQEMYESPSATSVDTDRMTVEDTIRKTAIGFGVLVAFAVVGWVVPFLWIVGGIAGLVLAFVNIFRNRKKLPSAGLTLAYAAAEGVFIGGISAFYEAFADGVVIQAVIGTIVVVGVTLALFASGKIRASAKATKVFLIAMVGYLLFSVVNLVLMMTGVVTDPWGLRGSFEIFGIPLGLVIGVLVVIMCAYSLVLDFDAIQQGVKNRAPRAYGWAGTFGIMVTVVWLYLELLRIFALSSRN</sequence>
<dbReference type="Pfam" id="PF12811">
    <property type="entry name" value="BaxI_1"/>
    <property type="match status" value="1"/>
</dbReference>
<accession>A0A853DV73</accession>